<evidence type="ECO:0000313" key="1">
    <source>
        <dbReference type="EMBL" id="MFD1814912.1"/>
    </source>
</evidence>
<accession>A0ABW4P8Q8</accession>
<evidence type="ECO:0000313" key="2">
    <source>
        <dbReference type="Proteomes" id="UP001597286"/>
    </source>
</evidence>
<dbReference type="Proteomes" id="UP001597286">
    <property type="component" value="Unassembled WGS sequence"/>
</dbReference>
<sequence>MSSIETILGDLLGNLLAAQPIADNFIGSSTPDVGSSWTLGGGIQPY</sequence>
<reference evidence="2" key="1">
    <citation type="journal article" date="2019" name="Int. J. Syst. Evol. Microbiol.">
        <title>The Global Catalogue of Microorganisms (GCM) 10K type strain sequencing project: providing services to taxonomists for standard genome sequencing and annotation.</title>
        <authorList>
            <consortium name="The Broad Institute Genomics Platform"/>
            <consortium name="The Broad Institute Genome Sequencing Center for Infectious Disease"/>
            <person name="Wu L."/>
            <person name="Ma J."/>
        </authorList>
    </citation>
    <scope>NUCLEOTIDE SEQUENCE [LARGE SCALE GENOMIC DNA]</scope>
    <source>
        <strain evidence="2">DT72</strain>
    </source>
</reference>
<gene>
    <name evidence="1" type="ORF">ACFSJG_22050</name>
</gene>
<organism evidence="1 2">
    <name type="scientific">Rhodococcus gannanensis</name>
    <dbReference type="NCBI Taxonomy" id="1960308"/>
    <lineage>
        <taxon>Bacteria</taxon>
        <taxon>Bacillati</taxon>
        <taxon>Actinomycetota</taxon>
        <taxon>Actinomycetes</taxon>
        <taxon>Mycobacteriales</taxon>
        <taxon>Nocardiaceae</taxon>
        <taxon>Rhodococcus</taxon>
    </lineage>
</organism>
<name>A0ABW4P8Q8_9NOCA</name>
<keyword evidence="2" id="KW-1185">Reference proteome</keyword>
<proteinExistence type="predicted"/>
<protein>
    <submittedName>
        <fullName evidence="1">Uncharacterized protein</fullName>
    </submittedName>
</protein>
<comment type="caution">
    <text evidence="1">The sequence shown here is derived from an EMBL/GenBank/DDBJ whole genome shotgun (WGS) entry which is preliminary data.</text>
</comment>
<dbReference type="EMBL" id="JBHUFB010000020">
    <property type="protein sequence ID" value="MFD1814912.1"/>
    <property type="molecule type" value="Genomic_DNA"/>
</dbReference>
<dbReference type="RefSeq" id="WP_378487372.1">
    <property type="nucleotide sequence ID" value="NZ_JBHUFB010000020.1"/>
</dbReference>